<gene>
    <name evidence="2" type="ORF">METZ01_LOCUS346492</name>
</gene>
<feature type="non-terminal residue" evidence="2">
    <location>
        <position position="40"/>
    </location>
</feature>
<accession>A0A382R9E6</accession>
<feature type="non-terminal residue" evidence="2">
    <location>
        <position position="1"/>
    </location>
</feature>
<evidence type="ECO:0000256" key="1">
    <source>
        <dbReference type="SAM" id="MobiDB-lite"/>
    </source>
</evidence>
<proteinExistence type="predicted"/>
<reference evidence="2" key="1">
    <citation type="submission" date="2018-05" db="EMBL/GenBank/DDBJ databases">
        <authorList>
            <person name="Lanie J.A."/>
            <person name="Ng W.-L."/>
            <person name="Kazmierczak K.M."/>
            <person name="Andrzejewski T.M."/>
            <person name="Davidsen T.M."/>
            <person name="Wayne K.J."/>
            <person name="Tettelin H."/>
            <person name="Glass J.I."/>
            <person name="Rusch D."/>
            <person name="Podicherti R."/>
            <person name="Tsui H.-C.T."/>
            <person name="Winkler M.E."/>
        </authorList>
    </citation>
    <scope>NUCLEOTIDE SEQUENCE</scope>
</reference>
<dbReference type="AlphaFoldDB" id="A0A382R9E6"/>
<dbReference type="EMBL" id="UINC01119654">
    <property type="protein sequence ID" value="SVC93638.1"/>
    <property type="molecule type" value="Genomic_DNA"/>
</dbReference>
<name>A0A382R9E6_9ZZZZ</name>
<evidence type="ECO:0000313" key="2">
    <source>
        <dbReference type="EMBL" id="SVC93638.1"/>
    </source>
</evidence>
<organism evidence="2">
    <name type="scientific">marine metagenome</name>
    <dbReference type="NCBI Taxonomy" id="408172"/>
    <lineage>
        <taxon>unclassified sequences</taxon>
        <taxon>metagenomes</taxon>
        <taxon>ecological metagenomes</taxon>
    </lineage>
</organism>
<protein>
    <submittedName>
        <fullName evidence="2">Uncharacterized protein</fullName>
    </submittedName>
</protein>
<feature type="region of interest" description="Disordered" evidence="1">
    <location>
        <begin position="1"/>
        <end position="40"/>
    </location>
</feature>
<sequence>LARHRLRVVRRDADPPPGRTAQRRLPATRRAGPTAAVERL</sequence>